<evidence type="ECO:0000313" key="2">
    <source>
        <dbReference type="Proteomes" id="UP000230611"/>
    </source>
</evidence>
<dbReference type="EMBL" id="PFUO01000032">
    <property type="protein sequence ID" value="PJB17626.1"/>
    <property type="molecule type" value="Genomic_DNA"/>
</dbReference>
<protein>
    <submittedName>
        <fullName evidence="1">Uncharacterized protein</fullName>
    </submittedName>
</protein>
<evidence type="ECO:0000313" key="1">
    <source>
        <dbReference type="EMBL" id="PJB17626.1"/>
    </source>
</evidence>
<proteinExistence type="predicted"/>
<gene>
    <name evidence="1" type="ORF">CO116_00690</name>
</gene>
<comment type="caution">
    <text evidence="1">The sequence shown here is derived from an EMBL/GenBank/DDBJ whole genome shotgun (WGS) entry which is preliminary data.</text>
</comment>
<name>A0A2M8AJ78_9BACT</name>
<sequence>MGNYEVTFCLGGETGEIKSGINTATPAGIKNLLIISMNRKRLNRPYATENIGANVRPGKKFIVAYR</sequence>
<dbReference type="Proteomes" id="UP000230611">
    <property type="component" value="Unassembled WGS sequence"/>
</dbReference>
<reference evidence="2" key="1">
    <citation type="submission" date="2017-09" db="EMBL/GenBank/DDBJ databases">
        <title>Depth-based differentiation of microbial function through sediment-hosted aquifers and enrichment of novel symbionts in the deep terrestrial subsurface.</title>
        <authorList>
            <person name="Probst A.J."/>
            <person name="Ladd B."/>
            <person name="Jarett J.K."/>
            <person name="Geller-Mcgrath D.E."/>
            <person name="Sieber C.M.K."/>
            <person name="Emerson J.B."/>
            <person name="Anantharaman K."/>
            <person name="Thomas B.C."/>
            <person name="Malmstrom R."/>
            <person name="Stieglmeier M."/>
            <person name="Klingl A."/>
            <person name="Woyke T."/>
            <person name="Ryan C.M."/>
            <person name="Banfield J.F."/>
        </authorList>
    </citation>
    <scope>NUCLEOTIDE SEQUENCE [LARGE SCALE GENOMIC DNA]</scope>
</reference>
<accession>A0A2M8AJ78</accession>
<organism evidence="1 2">
    <name type="scientific">Candidatus Falkowbacteria bacterium CG_4_9_14_3_um_filter_38_19</name>
    <dbReference type="NCBI Taxonomy" id="1974559"/>
    <lineage>
        <taxon>Bacteria</taxon>
        <taxon>Candidatus Falkowiibacteriota</taxon>
    </lineage>
</organism>
<dbReference type="AlphaFoldDB" id="A0A2M8AJ78"/>